<dbReference type="InterPro" id="IPR029055">
    <property type="entry name" value="Ntn_hydrolases_N"/>
</dbReference>
<dbReference type="PRINTS" id="PR01210">
    <property type="entry name" value="GGTRANSPTASE"/>
</dbReference>
<reference evidence="5 6" key="1">
    <citation type="submission" date="2018-09" db="EMBL/GenBank/DDBJ databases">
        <title>YIM PH 21725 draft genome.</title>
        <authorList>
            <person name="Miao C."/>
        </authorList>
    </citation>
    <scope>NUCLEOTIDE SEQUENCE [LARGE SCALE GENOMIC DNA]</scope>
    <source>
        <strain evidence="6">YIM PH21725</strain>
    </source>
</reference>
<evidence type="ECO:0008006" key="7">
    <source>
        <dbReference type="Google" id="ProtNLM"/>
    </source>
</evidence>
<dbReference type="AlphaFoldDB" id="A0A419I0I2"/>
<evidence type="ECO:0000256" key="4">
    <source>
        <dbReference type="ARBA" id="ARBA00023145"/>
    </source>
</evidence>
<dbReference type="GO" id="GO:0016740">
    <property type="term" value="F:transferase activity"/>
    <property type="evidence" value="ECO:0007669"/>
    <property type="project" value="UniProtKB-KW"/>
</dbReference>
<organism evidence="5 6">
    <name type="scientific">Amycolatopsis panacis</name>
    <dbReference type="NCBI Taxonomy" id="2340917"/>
    <lineage>
        <taxon>Bacteria</taxon>
        <taxon>Bacillati</taxon>
        <taxon>Actinomycetota</taxon>
        <taxon>Actinomycetes</taxon>
        <taxon>Pseudonocardiales</taxon>
        <taxon>Pseudonocardiaceae</taxon>
        <taxon>Amycolatopsis</taxon>
    </lineage>
</organism>
<evidence type="ECO:0000256" key="3">
    <source>
        <dbReference type="ARBA" id="ARBA00022801"/>
    </source>
</evidence>
<evidence type="ECO:0000313" key="6">
    <source>
        <dbReference type="Proteomes" id="UP000285112"/>
    </source>
</evidence>
<evidence type="ECO:0000313" key="5">
    <source>
        <dbReference type="EMBL" id="RJQ83163.1"/>
    </source>
</evidence>
<keyword evidence="6" id="KW-1185">Reference proteome</keyword>
<dbReference type="Pfam" id="PF01019">
    <property type="entry name" value="G_glu_transpept"/>
    <property type="match status" value="1"/>
</dbReference>
<sequence>MAGNRAVASSQSQIVTDTMLDVLGSGGNAIDAAIAGNLVQAVVQQDMTNHTGTVTALVHDAKTGEVVELDSMGRIVAGLPPFAPIPSGKGLYSAVPGTPRAVTPGFMPGMKALYERFATLPWARLCESAVHWATEGHVVTSFEHLVIAQTVDFFLYTESGRKHFAPGGHLPQAGDRWASQELAETMRNLSAEGPDYFITGKWAQDFVTRGNDLGWAVRLEHLTDNPPRWKAGHRWEHNGDIVVQQSAPERQGVFCQIVLGILKELDITSVGHWSENPESLYYLAHALRRAGQETGLLNDPELFGDTTGPLTSPALIKGFADILRNARAKADLTEHVKLTRGGPAMAASGAAKQPAGSCELAIVDEQGNWVQMMNTLQSGGIPGEVVGGIPMVGSHWLNALYSPMEGWIAEGGQMRSVLSNTMVLRDRKPWLSLGSPGNVHCTVPQVLSNILDFGMDPYAADDAPRCLPYEEDHTISVESRVAPEVPVGLAKLGVLTNPLPEYDYHMGTYQMAWRTEDGSLSTCTGPRREGVAGGI</sequence>
<evidence type="ECO:0000256" key="2">
    <source>
        <dbReference type="ARBA" id="ARBA00022679"/>
    </source>
</evidence>
<protein>
    <recommendedName>
        <fullName evidence="7">Gamma-glutamyltransferase</fullName>
    </recommendedName>
</protein>
<dbReference type="EMBL" id="QZFV01000098">
    <property type="protein sequence ID" value="RJQ83163.1"/>
    <property type="molecule type" value="Genomic_DNA"/>
</dbReference>
<dbReference type="Gene3D" id="3.60.20.40">
    <property type="match status" value="1"/>
</dbReference>
<comment type="caution">
    <text evidence="5">The sequence shown here is derived from an EMBL/GenBank/DDBJ whole genome shotgun (WGS) entry which is preliminary data.</text>
</comment>
<dbReference type="Proteomes" id="UP000285112">
    <property type="component" value="Unassembled WGS sequence"/>
</dbReference>
<dbReference type="PANTHER" id="PTHR43199">
    <property type="entry name" value="GLUTATHIONE HYDROLASE"/>
    <property type="match status" value="1"/>
</dbReference>
<gene>
    <name evidence="5" type="ORF">D5S19_20515</name>
</gene>
<evidence type="ECO:0000256" key="1">
    <source>
        <dbReference type="ARBA" id="ARBA00009381"/>
    </source>
</evidence>
<keyword evidence="4" id="KW-0865">Zymogen</keyword>
<keyword evidence="3" id="KW-0378">Hydrolase</keyword>
<name>A0A419I0I2_9PSEU</name>
<keyword evidence="2" id="KW-0808">Transferase</keyword>
<dbReference type="InterPro" id="IPR043137">
    <property type="entry name" value="GGT_ssub_C"/>
</dbReference>
<comment type="similarity">
    <text evidence="1">Belongs to the gamma-glutamyltransferase family.</text>
</comment>
<dbReference type="SUPFAM" id="SSF56235">
    <property type="entry name" value="N-terminal nucleophile aminohydrolases (Ntn hydrolases)"/>
    <property type="match status" value="1"/>
</dbReference>
<accession>A0A419I0I2</accession>
<dbReference type="InterPro" id="IPR051792">
    <property type="entry name" value="GGT_bact"/>
</dbReference>
<proteinExistence type="inferred from homology"/>
<dbReference type="OrthoDB" id="9781342at2"/>
<dbReference type="GO" id="GO:0016787">
    <property type="term" value="F:hydrolase activity"/>
    <property type="evidence" value="ECO:0007669"/>
    <property type="project" value="UniProtKB-KW"/>
</dbReference>
<dbReference type="PANTHER" id="PTHR43199:SF1">
    <property type="entry name" value="GLUTATHIONE HYDROLASE PROENZYME"/>
    <property type="match status" value="1"/>
</dbReference>